<evidence type="ECO:0000313" key="2">
    <source>
        <dbReference type="Proteomes" id="UP000225215"/>
    </source>
</evidence>
<dbReference type="Proteomes" id="UP000225215">
    <property type="component" value="Segment"/>
</dbReference>
<proteinExistence type="predicted"/>
<evidence type="ECO:0000313" key="1">
    <source>
        <dbReference type="EMBL" id="APU01652.1"/>
    </source>
</evidence>
<organism evidence="1 2">
    <name type="scientific">Aeromonas phage 65.2</name>
    <dbReference type="NCBI Taxonomy" id="1932896"/>
    <lineage>
        <taxon>Viruses</taxon>
        <taxon>Duplodnaviria</taxon>
        <taxon>Heunggongvirae</taxon>
        <taxon>Uroviricota</taxon>
        <taxon>Caudoviricetes</taxon>
        <taxon>Pantevenvirales</taxon>
        <taxon>Straboviridae</taxon>
        <taxon>Emmerichvirinae</taxon>
        <taxon>Ishigurovirus</taxon>
        <taxon>Ishigurovirus osborne</taxon>
    </lineage>
</organism>
<protein>
    <submittedName>
        <fullName evidence="1">Uncharacterized protein</fullName>
    </submittedName>
</protein>
<name>A0A219YCI5_9CAUD</name>
<reference evidence="1 2" key="1">
    <citation type="journal article" date="2017" name="Sci. Rep.">
        <title>Characterization and diversity of phages infecting Aeromonas salmonicida subsp. salmonicida.</title>
        <authorList>
            <person name="Vincent A.T."/>
            <person name="Paquet V.E."/>
            <person name="Bernatchez A."/>
            <person name="Tremblay D.M."/>
            <person name="Moineau S."/>
            <person name="Charette S.J."/>
        </authorList>
    </citation>
    <scope>NUCLEOTIDE SEQUENCE [LARGE SCALE GENOMIC DNA]</scope>
</reference>
<dbReference type="EMBL" id="KY290955">
    <property type="protein sequence ID" value="APU01652.1"/>
    <property type="molecule type" value="Genomic_DNA"/>
</dbReference>
<accession>A0A219YCI5</accession>
<sequence>MTSKCDIHFQDYDSGGWGSTDQYVLPEIKSLQITYDGGRFGVYINGELLYCNSTYGNDFSFSITKVD</sequence>